<dbReference type="AlphaFoldDB" id="A0A5P1F548"/>
<evidence type="ECO:0000256" key="2">
    <source>
        <dbReference type="ARBA" id="ARBA00023015"/>
    </source>
</evidence>
<dbReference type="Pfam" id="PF00319">
    <property type="entry name" value="SRF-TF"/>
    <property type="match status" value="1"/>
</dbReference>
<evidence type="ECO:0000313" key="8">
    <source>
        <dbReference type="EMBL" id="ONK71580.1"/>
    </source>
</evidence>
<dbReference type="Proteomes" id="UP000243459">
    <property type="component" value="Chromosome 4"/>
</dbReference>
<feature type="region of interest" description="Disordered" evidence="6">
    <location>
        <begin position="1"/>
        <end position="22"/>
    </location>
</feature>
<proteinExistence type="predicted"/>
<dbReference type="GO" id="GO:0000978">
    <property type="term" value="F:RNA polymerase II cis-regulatory region sequence-specific DNA binding"/>
    <property type="evidence" value="ECO:0007669"/>
    <property type="project" value="TreeGrafter"/>
</dbReference>
<dbReference type="OrthoDB" id="786627at2759"/>
<accession>A0A5P1F548</accession>
<reference evidence="9" key="1">
    <citation type="journal article" date="2017" name="Nat. Commun.">
        <title>The asparagus genome sheds light on the origin and evolution of a young Y chromosome.</title>
        <authorList>
            <person name="Harkess A."/>
            <person name="Zhou J."/>
            <person name="Xu C."/>
            <person name="Bowers J.E."/>
            <person name="Van der Hulst R."/>
            <person name="Ayyampalayam S."/>
            <person name="Mercati F."/>
            <person name="Riccardi P."/>
            <person name="McKain M.R."/>
            <person name="Kakrana A."/>
            <person name="Tang H."/>
            <person name="Ray J."/>
            <person name="Groenendijk J."/>
            <person name="Arikit S."/>
            <person name="Mathioni S.M."/>
            <person name="Nakano M."/>
            <person name="Shan H."/>
            <person name="Telgmann-Rauber A."/>
            <person name="Kanno A."/>
            <person name="Yue Z."/>
            <person name="Chen H."/>
            <person name="Li W."/>
            <person name="Chen Y."/>
            <person name="Xu X."/>
            <person name="Zhang Y."/>
            <person name="Luo S."/>
            <person name="Chen H."/>
            <person name="Gao J."/>
            <person name="Mao Z."/>
            <person name="Pires J.C."/>
            <person name="Luo M."/>
            <person name="Kudrna D."/>
            <person name="Wing R.A."/>
            <person name="Meyers B.C."/>
            <person name="Yi K."/>
            <person name="Kong H."/>
            <person name="Lavrijsen P."/>
            <person name="Sunseri F."/>
            <person name="Falavigna A."/>
            <person name="Ye Y."/>
            <person name="Leebens-Mack J.H."/>
            <person name="Chen G."/>
        </authorList>
    </citation>
    <scope>NUCLEOTIDE SEQUENCE [LARGE SCALE GENOMIC DNA]</scope>
    <source>
        <strain evidence="9">cv. DH0086</strain>
    </source>
</reference>
<sequence length="439" mass="47564">MGRPKSKVQLNFISNPSNRNNTYRKRKEALKKKAYELSTLCQVPLLTTIINPSTGDVDFWPGDSQQAHDIISSYQSLSADITDNKNTLDVKSFLKEQINKMMSEKFRQLDSKIEVVNERIQLLQNGNLEHEKPLLSYPSTQSVLNSFGFNTPTPSCGAFGDEVLRGNAGGGANRNMSNGFGPSFRGPSSCGLTKGASTSSVGFDSRIKSVTERMQMLQHASTEQEKTGFGQESMDDGNDGAGFNYPQMDSELNSFGLNPPSYSSGMFGNEALIGNGYGGAYYSNFDAYGSNFLTPLSSGLISGASTSSLGFDSKFKAVSERIQLLQNGSFEQEIVGFLQEFMGNDDDSTGFKYPQMDSAPNSLGPNPPVHSSGVLGNDILMGNGDGGSHCNSFYDFDPSFQASWSSGLMNGSSTSSVGFDGWEMSKEESWQEMGYSFGC</sequence>
<keyword evidence="3" id="KW-0238">DNA-binding</keyword>
<dbReference type="Gramene" id="ONK71580">
    <property type="protein sequence ID" value="ONK71580"/>
    <property type="gene ID" value="A4U43_C04F10160"/>
</dbReference>
<comment type="subcellular location">
    <subcellularLocation>
        <location evidence="1">Nucleus</location>
    </subcellularLocation>
</comment>
<evidence type="ECO:0000259" key="7">
    <source>
        <dbReference type="PROSITE" id="PS50066"/>
    </source>
</evidence>
<organism evidence="8 9">
    <name type="scientific">Asparagus officinalis</name>
    <name type="common">Garden asparagus</name>
    <dbReference type="NCBI Taxonomy" id="4686"/>
    <lineage>
        <taxon>Eukaryota</taxon>
        <taxon>Viridiplantae</taxon>
        <taxon>Streptophyta</taxon>
        <taxon>Embryophyta</taxon>
        <taxon>Tracheophyta</taxon>
        <taxon>Spermatophyta</taxon>
        <taxon>Magnoliopsida</taxon>
        <taxon>Liliopsida</taxon>
        <taxon>Asparagales</taxon>
        <taxon>Asparagaceae</taxon>
        <taxon>Asparagoideae</taxon>
        <taxon>Asparagus</taxon>
    </lineage>
</organism>
<name>A0A5P1F548_ASPOF</name>
<dbReference type="InterPro" id="IPR002100">
    <property type="entry name" value="TF_MADSbox"/>
</dbReference>
<keyword evidence="4" id="KW-0804">Transcription</keyword>
<dbReference type="Gene3D" id="3.40.1810.10">
    <property type="entry name" value="Transcription factor, MADS-box"/>
    <property type="match status" value="1"/>
</dbReference>
<evidence type="ECO:0000256" key="5">
    <source>
        <dbReference type="ARBA" id="ARBA00023242"/>
    </source>
</evidence>
<evidence type="ECO:0000256" key="4">
    <source>
        <dbReference type="ARBA" id="ARBA00023163"/>
    </source>
</evidence>
<evidence type="ECO:0000256" key="3">
    <source>
        <dbReference type="ARBA" id="ARBA00023125"/>
    </source>
</evidence>
<dbReference type="PRINTS" id="PR00404">
    <property type="entry name" value="MADSDOMAIN"/>
</dbReference>
<dbReference type="EMBL" id="CM007384">
    <property type="protein sequence ID" value="ONK71580.1"/>
    <property type="molecule type" value="Genomic_DNA"/>
</dbReference>
<dbReference type="GO" id="GO:0046983">
    <property type="term" value="F:protein dimerization activity"/>
    <property type="evidence" value="ECO:0007669"/>
    <property type="project" value="InterPro"/>
</dbReference>
<dbReference type="SUPFAM" id="SSF55455">
    <property type="entry name" value="SRF-like"/>
    <property type="match status" value="1"/>
</dbReference>
<dbReference type="GO" id="GO:0005634">
    <property type="term" value="C:nucleus"/>
    <property type="evidence" value="ECO:0007669"/>
    <property type="project" value="UniProtKB-SubCell"/>
</dbReference>
<keyword evidence="2" id="KW-0805">Transcription regulation</keyword>
<dbReference type="SMART" id="SM00432">
    <property type="entry name" value="MADS"/>
    <property type="match status" value="1"/>
</dbReference>
<dbReference type="PROSITE" id="PS50066">
    <property type="entry name" value="MADS_BOX_2"/>
    <property type="match status" value="1"/>
</dbReference>
<gene>
    <name evidence="8" type="ORF">A4U43_C04F10160</name>
</gene>
<keyword evidence="9" id="KW-1185">Reference proteome</keyword>
<keyword evidence="5" id="KW-0539">Nucleus</keyword>
<protein>
    <recommendedName>
        <fullName evidence="7">MADS-box domain-containing protein</fullName>
    </recommendedName>
</protein>
<feature type="domain" description="MADS-box" evidence="7">
    <location>
        <begin position="3"/>
        <end position="53"/>
    </location>
</feature>
<evidence type="ECO:0000256" key="6">
    <source>
        <dbReference type="SAM" id="MobiDB-lite"/>
    </source>
</evidence>
<dbReference type="PANTHER" id="PTHR11945:SF629">
    <property type="entry name" value="OS02G0164450 PROTEIN"/>
    <property type="match status" value="1"/>
</dbReference>
<evidence type="ECO:0000256" key="1">
    <source>
        <dbReference type="ARBA" id="ARBA00004123"/>
    </source>
</evidence>
<feature type="compositionally biased region" description="Polar residues" evidence="6">
    <location>
        <begin position="8"/>
        <end position="21"/>
    </location>
</feature>
<dbReference type="PANTHER" id="PTHR11945">
    <property type="entry name" value="MADS BOX PROTEIN"/>
    <property type="match status" value="1"/>
</dbReference>
<dbReference type="GO" id="GO:0000981">
    <property type="term" value="F:DNA-binding transcription factor activity, RNA polymerase II-specific"/>
    <property type="evidence" value="ECO:0007669"/>
    <property type="project" value="TreeGrafter"/>
</dbReference>
<dbReference type="InterPro" id="IPR036879">
    <property type="entry name" value="TF_MADSbox_sf"/>
</dbReference>
<evidence type="ECO:0000313" key="9">
    <source>
        <dbReference type="Proteomes" id="UP000243459"/>
    </source>
</evidence>